<dbReference type="InterPro" id="IPR029068">
    <property type="entry name" value="Glyas_Bleomycin-R_OHBP_Dase"/>
</dbReference>
<proteinExistence type="predicted"/>
<accession>A0A1I1XMR1</accession>
<dbReference type="OrthoDB" id="9795306at2"/>
<sequence>MEVQLTPFIMLDGGAREAIAFYEQALDAKVVFKQTFGEAPGEAGQAVPEQARDRLAHSVLKIGGTDLFVADTDPGARFAQGNQVNICITVADKEQARKYYEALKEGGQVDLPLQEIHFSPAYGIVTDIFGVTFQIFTKRA</sequence>
<dbReference type="AlphaFoldDB" id="A0A1I1XMR1"/>
<evidence type="ECO:0000313" key="2">
    <source>
        <dbReference type="EMBL" id="SFE07023.1"/>
    </source>
</evidence>
<dbReference type="Gene3D" id="3.10.180.10">
    <property type="entry name" value="2,3-Dihydroxybiphenyl 1,2-Dioxygenase, domain 1"/>
    <property type="match status" value="1"/>
</dbReference>
<dbReference type="PANTHER" id="PTHR33990">
    <property type="entry name" value="PROTEIN YJDN-RELATED"/>
    <property type="match status" value="1"/>
</dbReference>
<evidence type="ECO:0000313" key="3">
    <source>
        <dbReference type="Proteomes" id="UP000198855"/>
    </source>
</evidence>
<dbReference type="InterPro" id="IPR028973">
    <property type="entry name" value="PhnB-like"/>
</dbReference>
<dbReference type="CDD" id="cd06588">
    <property type="entry name" value="PhnB_like"/>
    <property type="match status" value="1"/>
</dbReference>
<protein>
    <submittedName>
        <fullName evidence="2">PhnB protein</fullName>
    </submittedName>
</protein>
<dbReference type="RefSeq" id="WP_091184591.1">
    <property type="nucleotide sequence ID" value="NZ_FOMT01000002.1"/>
</dbReference>
<name>A0A1I1XMR1_9BACL</name>
<dbReference type="PANTHER" id="PTHR33990:SF1">
    <property type="entry name" value="PROTEIN YJDN"/>
    <property type="match status" value="1"/>
</dbReference>
<dbReference type="SUPFAM" id="SSF54593">
    <property type="entry name" value="Glyoxalase/Bleomycin resistance protein/Dihydroxybiphenyl dioxygenase"/>
    <property type="match status" value="1"/>
</dbReference>
<gene>
    <name evidence="2" type="ORF">SAMN05216378_2208</name>
</gene>
<dbReference type="Pfam" id="PF06983">
    <property type="entry name" value="3-dmu-9_3-mt"/>
    <property type="match status" value="1"/>
</dbReference>
<organism evidence="2 3">
    <name type="scientific">Paenibacillus catalpae</name>
    <dbReference type="NCBI Taxonomy" id="1045775"/>
    <lineage>
        <taxon>Bacteria</taxon>
        <taxon>Bacillati</taxon>
        <taxon>Bacillota</taxon>
        <taxon>Bacilli</taxon>
        <taxon>Bacillales</taxon>
        <taxon>Paenibacillaceae</taxon>
        <taxon>Paenibacillus</taxon>
    </lineage>
</organism>
<evidence type="ECO:0000259" key="1">
    <source>
        <dbReference type="Pfam" id="PF06983"/>
    </source>
</evidence>
<feature type="domain" description="PhnB-like" evidence="1">
    <location>
        <begin position="5"/>
        <end position="135"/>
    </location>
</feature>
<dbReference type="EMBL" id="FOMT01000002">
    <property type="protein sequence ID" value="SFE07023.1"/>
    <property type="molecule type" value="Genomic_DNA"/>
</dbReference>
<dbReference type="Proteomes" id="UP000198855">
    <property type="component" value="Unassembled WGS sequence"/>
</dbReference>
<dbReference type="STRING" id="1045775.SAMN05216378_2208"/>
<reference evidence="3" key="1">
    <citation type="submission" date="2016-10" db="EMBL/GenBank/DDBJ databases">
        <authorList>
            <person name="Varghese N."/>
            <person name="Submissions S."/>
        </authorList>
    </citation>
    <scope>NUCLEOTIDE SEQUENCE [LARGE SCALE GENOMIC DNA]</scope>
    <source>
        <strain evidence="3">CGMCC 1.10784</strain>
    </source>
</reference>
<keyword evidence="3" id="KW-1185">Reference proteome</keyword>